<dbReference type="RefSeq" id="WP_156625827.1">
    <property type="nucleotide sequence ID" value="NZ_CACRTO010000013.1"/>
</dbReference>
<proteinExistence type="predicted"/>
<dbReference type="InterPro" id="IPR045136">
    <property type="entry name" value="Iah1-like"/>
</dbReference>
<dbReference type="PANTHER" id="PTHR14209">
    <property type="entry name" value="ISOAMYL ACETATE-HYDROLYZING ESTERASE 1"/>
    <property type="match status" value="1"/>
</dbReference>
<reference evidence="2" key="1">
    <citation type="submission" date="2019-11" db="EMBL/GenBank/DDBJ databases">
        <authorList>
            <person name="Feng L."/>
        </authorList>
    </citation>
    <scope>NUCLEOTIDE SEQUENCE</scope>
    <source>
        <strain evidence="2">CTertiumLFYP3</strain>
    </source>
</reference>
<dbReference type="AlphaFoldDB" id="A0A6N3BLV7"/>
<feature type="domain" description="SGNH hydrolase-type esterase" evidence="1">
    <location>
        <begin position="86"/>
        <end position="242"/>
    </location>
</feature>
<dbReference type="Gene3D" id="3.40.50.1110">
    <property type="entry name" value="SGNH hydrolase"/>
    <property type="match status" value="1"/>
</dbReference>
<keyword evidence="2" id="KW-0378">Hydrolase</keyword>
<evidence type="ECO:0000259" key="1">
    <source>
        <dbReference type="Pfam" id="PF13472"/>
    </source>
</evidence>
<dbReference type="Pfam" id="PF13472">
    <property type="entry name" value="Lipase_GDSL_2"/>
    <property type="match status" value="1"/>
</dbReference>
<dbReference type="SUPFAM" id="SSF52266">
    <property type="entry name" value="SGNH hydrolase"/>
    <property type="match status" value="1"/>
</dbReference>
<dbReference type="PANTHER" id="PTHR14209:SF19">
    <property type="entry name" value="ISOAMYL ACETATE-HYDROLYZING ESTERASE 1 HOMOLOG"/>
    <property type="match status" value="1"/>
</dbReference>
<accession>A0A6N3BLV7</accession>
<dbReference type="GO" id="GO:0016787">
    <property type="term" value="F:hydrolase activity"/>
    <property type="evidence" value="ECO:0007669"/>
    <property type="project" value="UniProtKB-KW"/>
</dbReference>
<dbReference type="EMBL" id="CACRTO010000013">
    <property type="protein sequence ID" value="VYU03648.1"/>
    <property type="molecule type" value="Genomic_DNA"/>
</dbReference>
<evidence type="ECO:0000313" key="2">
    <source>
        <dbReference type="EMBL" id="VYU03648.1"/>
    </source>
</evidence>
<protein>
    <submittedName>
        <fullName evidence="2">GDSL-like Lipase/Acylhydrolase</fullName>
    </submittedName>
</protein>
<dbReference type="InterPro" id="IPR013830">
    <property type="entry name" value="SGNH_hydro"/>
</dbReference>
<organism evidence="2">
    <name type="scientific">Clostridium tertium</name>
    <dbReference type="NCBI Taxonomy" id="1559"/>
    <lineage>
        <taxon>Bacteria</taxon>
        <taxon>Bacillati</taxon>
        <taxon>Bacillota</taxon>
        <taxon>Clostridia</taxon>
        <taxon>Eubacteriales</taxon>
        <taxon>Clostridiaceae</taxon>
        <taxon>Clostridium</taxon>
    </lineage>
</organism>
<gene>
    <name evidence="2" type="ORF">CTLFYP3_01316</name>
</gene>
<sequence>MKKWILILASVILIFISLRGIFFSPIMIKDDKRINKAIEVLKKNENKDIEVIKNNIALEKEKYKKEEIILSSEDVSFFQFYKDTLFLGDSITEGLIDYEFVNVYNVVSEKGDNVKDAINKIEKIKQINPDNVVLFYGMNDVIEFDDSNENLTKNIFREKYISLINSIKSELPNISIYVISPTNVTEDAIKTNYRLTNENISEFRNIIKDVCDQTNVTYVDVNSKICNREDIYEGDGIHFKYEFYNIWLETLKESILRGE</sequence>
<name>A0A6N3BLV7_9CLOT</name>
<dbReference type="InterPro" id="IPR036514">
    <property type="entry name" value="SGNH_hydro_sf"/>
</dbReference>